<dbReference type="RefSeq" id="WP_072976647.1">
    <property type="nucleotide sequence ID" value="NZ_FQTY01000014.1"/>
</dbReference>
<gene>
    <name evidence="3" type="ORF">SAMN02745784_02432</name>
</gene>
<dbReference type="GeneID" id="90995954"/>
<dbReference type="InterPro" id="IPR013578">
    <property type="entry name" value="Peptidase_M16C_assoc"/>
</dbReference>
<keyword evidence="4" id="KW-1185">Reference proteome</keyword>
<dbReference type="Gene3D" id="3.30.830.10">
    <property type="entry name" value="Metalloenzyme, LuxS/M16 peptidase-like"/>
    <property type="match status" value="4"/>
</dbReference>
<feature type="domain" description="Peptidase M16C associated" evidence="2">
    <location>
        <begin position="461"/>
        <end position="711"/>
    </location>
</feature>
<dbReference type="AlphaFoldDB" id="A0A1M4XYC5"/>
<dbReference type="GO" id="GO:0046872">
    <property type="term" value="F:metal ion binding"/>
    <property type="evidence" value="ECO:0007669"/>
    <property type="project" value="InterPro"/>
</dbReference>
<dbReference type="InterPro" id="IPR055130">
    <property type="entry name" value="PreP_C"/>
</dbReference>
<feature type="coiled-coil region" evidence="1">
    <location>
        <begin position="472"/>
        <end position="504"/>
    </location>
</feature>
<dbReference type="Pfam" id="PF08367">
    <property type="entry name" value="M16C_assoc"/>
    <property type="match status" value="1"/>
</dbReference>
<dbReference type="Proteomes" id="UP000184114">
    <property type="component" value="Unassembled WGS sequence"/>
</dbReference>
<dbReference type="FunFam" id="3.30.830.10:FF:000034">
    <property type="entry name" value="presequence protease 1, chloroplastic/mitochondrial"/>
    <property type="match status" value="1"/>
</dbReference>
<accession>A0A1M4XYC5</accession>
<evidence type="ECO:0000256" key="1">
    <source>
        <dbReference type="SAM" id="Coils"/>
    </source>
</evidence>
<sequence length="972" mass="112335">MFEINKIYHGFKLIEESKVEELQSVARIFHHEKSGARLLHLENDDDNKVFSIAFRTPPTDSTGVPHILEHCVLSGSRKYTTKEPFMDMLKSSLQTFINAMTFSDKTLYPIASRNEKDFFNLMDVYLDAVFYPKIYELPSIFMQEGWHHELFNKEDKITYKGVVYNEMKGAYSSPEEILEENIAKSLFPDTCYQYSSGGDPDIIPELSYEAFLDFHRKFYHPSNSYIYIYGNGDIHKELSFIDENYLCSFDEIKVDSYIEKQKPFKLKNEIKDYYPVSIDDNDKNRDYLSLNFVLGDNSDLESYLMNKIIGQVLIESQAAPIKKALLDAGIGEDIFSADVGGLQQGFGIVAKNTSIDKKEKFQEIIFDSLNKLVEEGFDKKLIEASINIVEYDLREASKFPTKGIIYNILSLNSWLYDGNPISHLQYGEVLDKLRESISTSYFENYIRDNLINNSHSSLVIIQPKKGLGEEKERDIEKKLDKYKKSLSEEQIEALILENEKLKEMQLSDDTEEAKATIPKLAISDVDWKAEIVPQRVIKDNEITILFHSIFTSKIAYLDLYFDTSMVEEKLIPYINLLAGLLGKLDTKTKSYGELSNHIYVNTGGIEFDTTAIIKDEKNHRFSPKFIVSGKALGDNIPKLIQLIAELIKETKLEDHKRIKELLHQIKSRMEMNIFNRGNVVAAGRVSSYFSASWKYMEKLKGLDFYWFVSDIIERFDDNKEEIISNLNKVYSMIFNRNNLIISFTGDEEDLFIVRDNVQIITEILCKEEFIEKQYGFTEERLNEGILSSANVQYVAKGYNFNKLGYEYNGSMKVLATILNGDYLHNRVRAQGGAYGVGINFERTGHMTIFSYRDPNLKETIFVYDNIHEYVANLKLNELELTQFIIGTISRLEPAMTPHMKGQLQTIRYISNITNEDIQKIKDEVLSTKLDNIKSFAPLLDYTMKRDYLCVLGNENKIKENKELFNNLVRLMK</sequence>
<dbReference type="InterPro" id="IPR007863">
    <property type="entry name" value="Peptidase_M16_C"/>
</dbReference>
<name>A0A1M4XYC5_9FIRM</name>
<dbReference type="PANTHER" id="PTHR43016">
    <property type="entry name" value="PRESEQUENCE PROTEASE"/>
    <property type="match status" value="1"/>
</dbReference>
<dbReference type="STRING" id="1123404.SAMN02745784_02432"/>
<keyword evidence="1" id="KW-0175">Coiled coil</keyword>
<dbReference type="Pfam" id="PF22516">
    <property type="entry name" value="PreP_C"/>
    <property type="match status" value="1"/>
</dbReference>
<dbReference type="PANTHER" id="PTHR43016:SF13">
    <property type="entry name" value="PRESEQUENCE PROTEASE, MITOCHONDRIAL"/>
    <property type="match status" value="1"/>
</dbReference>
<evidence type="ECO:0000313" key="3">
    <source>
        <dbReference type="EMBL" id="SHE98438.1"/>
    </source>
</evidence>
<dbReference type="InterPro" id="IPR011249">
    <property type="entry name" value="Metalloenz_LuxS/M16"/>
</dbReference>
<organism evidence="3 4">
    <name type="scientific">Tissierella praeacuta DSM 18095</name>
    <dbReference type="NCBI Taxonomy" id="1123404"/>
    <lineage>
        <taxon>Bacteria</taxon>
        <taxon>Bacillati</taxon>
        <taxon>Bacillota</taxon>
        <taxon>Tissierellia</taxon>
        <taxon>Tissierellales</taxon>
        <taxon>Tissierellaceae</taxon>
        <taxon>Tissierella</taxon>
    </lineage>
</organism>
<evidence type="ECO:0000313" key="4">
    <source>
        <dbReference type="Proteomes" id="UP000184114"/>
    </source>
</evidence>
<evidence type="ECO:0000259" key="2">
    <source>
        <dbReference type="SMART" id="SM01264"/>
    </source>
</evidence>
<dbReference type="Pfam" id="PF05193">
    <property type="entry name" value="Peptidase_M16_C"/>
    <property type="match status" value="1"/>
</dbReference>
<dbReference type="EMBL" id="FQTY01000014">
    <property type="protein sequence ID" value="SHE98438.1"/>
    <property type="molecule type" value="Genomic_DNA"/>
</dbReference>
<dbReference type="GO" id="GO:0016485">
    <property type="term" value="P:protein processing"/>
    <property type="evidence" value="ECO:0007669"/>
    <property type="project" value="TreeGrafter"/>
</dbReference>
<dbReference type="SMART" id="SM01264">
    <property type="entry name" value="M16C_associated"/>
    <property type="match status" value="1"/>
</dbReference>
<protein>
    <recommendedName>
        <fullName evidence="2">Peptidase M16C associated domain-containing protein</fullName>
    </recommendedName>
</protein>
<proteinExistence type="predicted"/>
<reference evidence="4" key="1">
    <citation type="submission" date="2016-11" db="EMBL/GenBank/DDBJ databases">
        <authorList>
            <person name="Varghese N."/>
            <person name="Submissions S."/>
        </authorList>
    </citation>
    <scope>NUCLEOTIDE SEQUENCE [LARGE SCALE GENOMIC DNA]</scope>
    <source>
        <strain evidence="4">DSM 18095</strain>
    </source>
</reference>
<dbReference type="SUPFAM" id="SSF63411">
    <property type="entry name" value="LuxS/MPP-like metallohydrolase"/>
    <property type="match status" value="4"/>
</dbReference>
<dbReference type="GO" id="GO:0004222">
    <property type="term" value="F:metalloendopeptidase activity"/>
    <property type="evidence" value="ECO:0007669"/>
    <property type="project" value="TreeGrafter"/>
</dbReference>